<protein>
    <submittedName>
        <fullName evidence="2">Uncharacterized protein</fullName>
    </submittedName>
</protein>
<organism evidence="2 3">
    <name type="scientific">Trifolium medium</name>
    <dbReference type="NCBI Taxonomy" id="97028"/>
    <lineage>
        <taxon>Eukaryota</taxon>
        <taxon>Viridiplantae</taxon>
        <taxon>Streptophyta</taxon>
        <taxon>Embryophyta</taxon>
        <taxon>Tracheophyta</taxon>
        <taxon>Spermatophyta</taxon>
        <taxon>Magnoliopsida</taxon>
        <taxon>eudicotyledons</taxon>
        <taxon>Gunneridae</taxon>
        <taxon>Pentapetalae</taxon>
        <taxon>rosids</taxon>
        <taxon>fabids</taxon>
        <taxon>Fabales</taxon>
        <taxon>Fabaceae</taxon>
        <taxon>Papilionoideae</taxon>
        <taxon>50 kb inversion clade</taxon>
        <taxon>NPAAA clade</taxon>
        <taxon>Hologalegina</taxon>
        <taxon>IRL clade</taxon>
        <taxon>Trifolieae</taxon>
        <taxon>Trifolium</taxon>
    </lineage>
</organism>
<evidence type="ECO:0000313" key="3">
    <source>
        <dbReference type="Proteomes" id="UP000265520"/>
    </source>
</evidence>
<feature type="region of interest" description="Disordered" evidence="1">
    <location>
        <begin position="43"/>
        <end position="64"/>
    </location>
</feature>
<accession>A0A392LXG3</accession>
<comment type="caution">
    <text evidence="2">The sequence shown here is derived from an EMBL/GenBank/DDBJ whole genome shotgun (WGS) entry which is preliminary data.</text>
</comment>
<keyword evidence="3" id="KW-1185">Reference proteome</keyword>
<sequence>MKISTNLNNSEYCGTSMPTKSTRTNLIMANEPDRQHGNKFNSLQAAASNHDHFWPNSPRGGVEAEKCGVSKTTFIREQPRDHQRPTRVKKQPRQGEKVMQRSDLVTPPYHIGYIVAA</sequence>
<feature type="region of interest" description="Disordered" evidence="1">
    <location>
        <begin position="77"/>
        <end position="103"/>
    </location>
</feature>
<evidence type="ECO:0000313" key="2">
    <source>
        <dbReference type="EMBL" id="MCH79639.1"/>
    </source>
</evidence>
<proteinExistence type="predicted"/>
<dbReference type="AlphaFoldDB" id="A0A392LXG3"/>
<reference evidence="2 3" key="1">
    <citation type="journal article" date="2018" name="Front. Plant Sci.">
        <title>Red Clover (Trifolium pratense) and Zigzag Clover (T. medium) - A Picture of Genomic Similarities and Differences.</title>
        <authorList>
            <person name="Dluhosova J."/>
            <person name="Istvanek J."/>
            <person name="Nedelnik J."/>
            <person name="Repkova J."/>
        </authorList>
    </citation>
    <scope>NUCLEOTIDE SEQUENCE [LARGE SCALE GENOMIC DNA]</scope>
    <source>
        <strain evidence="3">cv. 10/8</strain>
        <tissue evidence="2">Leaf</tissue>
    </source>
</reference>
<gene>
    <name evidence="2" type="ORF">A2U01_0000392</name>
</gene>
<evidence type="ECO:0000256" key="1">
    <source>
        <dbReference type="SAM" id="MobiDB-lite"/>
    </source>
</evidence>
<name>A0A392LXG3_9FABA</name>
<dbReference type="EMBL" id="LXQA010000248">
    <property type="protein sequence ID" value="MCH79639.1"/>
    <property type="molecule type" value="Genomic_DNA"/>
</dbReference>
<feature type="region of interest" description="Disordered" evidence="1">
    <location>
        <begin position="1"/>
        <end position="20"/>
    </location>
</feature>
<dbReference type="Proteomes" id="UP000265520">
    <property type="component" value="Unassembled WGS sequence"/>
</dbReference>